<proteinExistence type="predicted"/>
<keyword evidence="4" id="KW-0732">Signal</keyword>
<dbReference type="PANTHER" id="PTHR34580:SF1">
    <property type="entry name" value="PROTEIN PAFC"/>
    <property type="match status" value="1"/>
</dbReference>
<feature type="chain" id="PRO_5003743203" evidence="4">
    <location>
        <begin position="22"/>
        <end position="315"/>
    </location>
</feature>
<gene>
    <name evidence="6" type="ORF">HMPREF1318_2794</name>
</gene>
<dbReference type="Proteomes" id="UP000002941">
    <property type="component" value="Unassembled WGS sequence"/>
</dbReference>
<dbReference type="InterPro" id="IPR018356">
    <property type="entry name" value="Tscrpt_reg_HTH_DeoR_CS"/>
</dbReference>
<dbReference type="RefSeq" id="WP_008729927.1">
    <property type="nucleotide sequence ID" value="NZ_AKFT01000030.1"/>
</dbReference>
<dbReference type="AlphaFoldDB" id="J1HNK7"/>
<evidence type="ECO:0000259" key="5">
    <source>
        <dbReference type="PROSITE" id="PS51000"/>
    </source>
</evidence>
<evidence type="ECO:0000256" key="3">
    <source>
        <dbReference type="ARBA" id="ARBA00023163"/>
    </source>
</evidence>
<keyword evidence="7" id="KW-1185">Reference proteome</keyword>
<evidence type="ECO:0000313" key="6">
    <source>
        <dbReference type="EMBL" id="EJF47148.1"/>
    </source>
</evidence>
<comment type="caution">
    <text evidence="6">The sequence shown here is derived from an EMBL/GenBank/DDBJ whole genome shotgun (WGS) entry which is preliminary data.</text>
</comment>
<name>J1HNK7_9ACTO</name>
<dbReference type="InterPro" id="IPR036390">
    <property type="entry name" value="WH_DNA-bd_sf"/>
</dbReference>
<dbReference type="PANTHER" id="PTHR34580">
    <property type="match status" value="1"/>
</dbReference>
<dbReference type="GO" id="GO:0003700">
    <property type="term" value="F:DNA-binding transcription factor activity"/>
    <property type="evidence" value="ECO:0007669"/>
    <property type="project" value="InterPro"/>
</dbReference>
<dbReference type="Gene3D" id="1.10.10.10">
    <property type="entry name" value="Winged helix-like DNA-binding domain superfamily/Winged helix DNA-binding domain"/>
    <property type="match status" value="1"/>
</dbReference>
<sequence length="315" mass="34659">MRADRLIALLLLLQSRGRVTAATVAAELEVSLATARRDLEALSAAVVPLYVQSGRGGGWQLIGDARTNLSGLSVYESRAVFWLLGTAGLASPQTRLATKKLIRALPESMRDEAERLAASIHYDHTAWGEHPRESAKGLELLRDAIVKRQMVRASYTTGEGAQGARELRPLGLVAKAGIWYLIADGERGPRSYRVERLAELHLTGEQFEPPHDFDLVAYWQAHAEEVETLRSQIAATLRVPMTVVPILQQQFGRYCTVLDRQGEHAAIEVRAHLLAGLAEQLAGWGDRIEVVSPPELRAELVRLGTELVAHHNEAP</sequence>
<protein>
    <submittedName>
        <fullName evidence="6">HTH domain protein</fullName>
    </submittedName>
</protein>
<dbReference type="Pfam" id="PF25583">
    <property type="entry name" value="WCX"/>
    <property type="match status" value="1"/>
</dbReference>
<organism evidence="6 7">
    <name type="scientific">Actinomyces massiliensis F0489</name>
    <dbReference type="NCBI Taxonomy" id="1125718"/>
    <lineage>
        <taxon>Bacteria</taxon>
        <taxon>Bacillati</taxon>
        <taxon>Actinomycetota</taxon>
        <taxon>Actinomycetes</taxon>
        <taxon>Actinomycetales</taxon>
        <taxon>Actinomycetaceae</taxon>
        <taxon>Actinomyces</taxon>
    </lineage>
</organism>
<dbReference type="InterPro" id="IPR026881">
    <property type="entry name" value="WYL_dom"/>
</dbReference>
<dbReference type="EMBL" id="AKFT01000030">
    <property type="protein sequence ID" value="EJF47148.1"/>
    <property type="molecule type" value="Genomic_DNA"/>
</dbReference>
<dbReference type="OrthoDB" id="3171994at2"/>
<dbReference type="InterPro" id="IPR036388">
    <property type="entry name" value="WH-like_DNA-bd_sf"/>
</dbReference>
<dbReference type="InterPro" id="IPR001034">
    <property type="entry name" value="DeoR_HTH"/>
</dbReference>
<evidence type="ECO:0000256" key="4">
    <source>
        <dbReference type="SAM" id="SignalP"/>
    </source>
</evidence>
<evidence type="ECO:0000313" key="7">
    <source>
        <dbReference type="Proteomes" id="UP000002941"/>
    </source>
</evidence>
<feature type="signal peptide" evidence="4">
    <location>
        <begin position="1"/>
        <end position="21"/>
    </location>
</feature>
<dbReference type="SUPFAM" id="SSF46785">
    <property type="entry name" value="Winged helix' DNA-binding domain"/>
    <property type="match status" value="1"/>
</dbReference>
<dbReference type="PROSITE" id="PS00894">
    <property type="entry name" value="HTH_DEOR_1"/>
    <property type="match status" value="1"/>
</dbReference>
<dbReference type="PATRIC" id="fig|1125718.3.peg.439"/>
<dbReference type="PROSITE" id="PS52050">
    <property type="entry name" value="WYL"/>
    <property type="match status" value="1"/>
</dbReference>
<dbReference type="Pfam" id="PF08279">
    <property type="entry name" value="HTH_11"/>
    <property type="match status" value="1"/>
</dbReference>
<keyword evidence="2" id="KW-0238">DNA-binding</keyword>
<keyword evidence="1" id="KW-0805">Transcription regulation</keyword>
<keyword evidence="3" id="KW-0804">Transcription</keyword>
<dbReference type="InterPro" id="IPR057727">
    <property type="entry name" value="WCX_dom"/>
</dbReference>
<reference evidence="6 7" key="1">
    <citation type="submission" date="2012-05" db="EMBL/GenBank/DDBJ databases">
        <authorList>
            <person name="Harkins D.M."/>
            <person name="Madupu R."/>
            <person name="Durkin A.S."/>
            <person name="Torralba M."/>
            <person name="Methe B."/>
            <person name="Sutton G.G."/>
            <person name="Nelson K.E."/>
        </authorList>
    </citation>
    <scope>NUCLEOTIDE SEQUENCE [LARGE SCALE GENOMIC DNA]</scope>
    <source>
        <strain evidence="6 7">F0489</strain>
    </source>
</reference>
<feature type="domain" description="HTH deoR-type" evidence="5">
    <location>
        <begin position="2"/>
        <end position="60"/>
    </location>
</feature>
<dbReference type="PROSITE" id="PS51000">
    <property type="entry name" value="HTH_DEOR_2"/>
    <property type="match status" value="1"/>
</dbReference>
<dbReference type="eggNOG" id="COG2378">
    <property type="taxonomic scope" value="Bacteria"/>
</dbReference>
<dbReference type="Pfam" id="PF13280">
    <property type="entry name" value="WYL"/>
    <property type="match status" value="1"/>
</dbReference>
<dbReference type="GO" id="GO:0003677">
    <property type="term" value="F:DNA binding"/>
    <property type="evidence" value="ECO:0007669"/>
    <property type="project" value="UniProtKB-KW"/>
</dbReference>
<dbReference type="InterPro" id="IPR051534">
    <property type="entry name" value="CBASS_pafABC_assoc_protein"/>
</dbReference>
<evidence type="ECO:0000256" key="1">
    <source>
        <dbReference type="ARBA" id="ARBA00023015"/>
    </source>
</evidence>
<dbReference type="InterPro" id="IPR013196">
    <property type="entry name" value="HTH_11"/>
</dbReference>
<evidence type="ECO:0000256" key="2">
    <source>
        <dbReference type="ARBA" id="ARBA00023125"/>
    </source>
</evidence>
<accession>J1HNK7</accession>